<dbReference type="InterPro" id="IPR044668">
    <property type="entry name" value="PuuD-like"/>
</dbReference>
<evidence type="ECO:0000313" key="1">
    <source>
        <dbReference type="EMBL" id="KZU97026.1"/>
    </source>
</evidence>
<dbReference type="RefSeq" id="WP_003641722.1">
    <property type="nucleotide sequence ID" value="NZ_AP018405.1"/>
</dbReference>
<dbReference type="GO" id="GO:0005829">
    <property type="term" value="C:cytosol"/>
    <property type="evidence" value="ECO:0007669"/>
    <property type="project" value="TreeGrafter"/>
</dbReference>
<dbReference type="Proteomes" id="UP000076882">
    <property type="component" value="Unassembled WGS sequence"/>
</dbReference>
<name>A0A0G9GNH2_LACPN</name>
<keyword evidence="1" id="KW-0315">Glutamine amidotransferase</keyword>
<keyword evidence="1" id="KW-0808">Transferase</keyword>
<dbReference type="Pfam" id="PF07722">
    <property type="entry name" value="Peptidase_C26"/>
    <property type="match status" value="1"/>
</dbReference>
<dbReference type="InterPro" id="IPR011697">
    <property type="entry name" value="Peptidase_C26"/>
</dbReference>
<dbReference type="PANTHER" id="PTHR43235">
    <property type="entry name" value="GLUTAMINE AMIDOTRANSFERASE PB2B2.05-RELATED"/>
    <property type="match status" value="1"/>
</dbReference>
<dbReference type="CDD" id="cd01745">
    <property type="entry name" value="GATase1_2"/>
    <property type="match status" value="1"/>
</dbReference>
<dbReference type="KEGG" id="lpb:SH83_00500"/>
<organism evidence="1 2">
    <name type="scientific">Lactiplantibacillus plantarum</name>
    <name type="common">Lactobacillus plantarum</name>
    <dbReference type="NCBI Taxonomy" id="1590"/>
    <lineage>
        <taxon>Bacteria</taxon>
        <taxon>Bacillati</taxon>
        <taxon>Bacillota</taxon>
        <taxon>Bacilli</taxon>
        <taxon>Lactobacillales</taxon>
        <taxon>Lactobacillaceae</taxon>
        <taxon>Lactiplantibacillus</taxon>
    </lineage>
</organism>
<evidence type="ECO:0000313" key="2">
    <source>
        <dbReference type="Proteomes" id="UP000076882"/>
    </source>
</evidence>
<dbReference type="Gene3D" id="3.40.50.880">
    <property type="match status" value="1"/>
</dbReference>
<proteinExistence type="predicted"/>
<sequence length="246" mass="26258">MVKPIIGIAPGVVTVNSQMFPGRVRDYVNRDYLKSVTDNGGVPLVLPVTTDATTIERYVGMIDGLLLCGGADVAPLTYGEEPQPKLGGVDPERDQYEIALIRATHAVGKPVLGICRGLQILNVCYGGNLYQDMSELPAGQGTLKHMQGQLAAYGMHHVKVVPGTTLAEYLGTTSDAITVNSFHHQAVKQVATGFQVVAQSADQVVEAIEATAGGLQLGVQWHPEMMQQVNSVQARLFAAFMRACVA</sequence>
<dbReference type="GeneID" id="77216785"/>
<dbReference type="InterPro" id="IPR029062">
    <property type="entry name" value="Class_I_gatase-like"/>
</dbReference>
<reference evidence="1 2" key="1">
    <citation type="submission" date="2016-03" db="EMBL/GenBank/DDBJ databases">
        <title>Comparative genomics of 54 Lactobacillus plantarum strains reveals genomic uncoupling from niche constraints.</title>
        <authorList>
            <person name="Martino M.E."/>
        </authorList>
    </citation>
    <scope>NUCLEOTIDE SEQUENCE [LARGE SCALE GENOMIC DNA]</scope>
    <source>
        <strain evidence="1 2">19.1</strain>
    </source>
</reference>
<dbReference type="PANTHER" id="PTHR43235:SF1">
    <property type="entry name" value="GLUTAMINE AMIDOTRANSFERASE PB2B2.05-RELATED"/>
    <property type="match status" value="1"/>
</dbReference>
<dbReference type="SUPFAM" id="SSF52317">
    <property type="entry name" value="Class I glutamine amidotransferase-like"/>
    <property type="match status" value="1"/>
</dbReference>
<dbReference type="PATRIC" id="fig|1590.143.peg.1402"/>
<dbReference type="AlphaFoldDB" id="A0A0G9GNH2"/>
<dbReference type="GO" id="GO:0033969">
    <property type="term" value="F:gamma-glutamyl-gamma-aminobutyrate hydrolase activity"/>
    <property type="evidence" value="ECO:0007669"/>
    <property type="project" value="TreeGrafter"/>
</dbReference>
<dbReference type="EMBL" id="LUXM01000018">
    <property type="protein sequence ID" value="KZU97026.1"/>
    <property type="molecule type" value="Genomic_DNA"/>
</dbReference>
<dbReference type="FunFam" id="3.40.50.880:FF:000030">
    <property type="entry name" value="Gamma-glutamyl-gamma-aminobutyrate hydrolase PuuD"/>
    <property type="match status" value="1"/>
</dbReference>
<comment type="caution">
    <text evidence="1">The sequence shown here is derived from an EMBL/GenBank/DDBJ whole genome shotgun (WGS) entry which is preliminary data.</text>
</comment>
<protein>
    <submittedName>
        <fullName evidence="1">Glutamine amidotransferase</fullName>
    </submittedName>
</protein>
<accession>A0A0G9GNH2</accession>
<dbReference type="PROSITE" id="PS51273">
    <property type="entry name" value="GATASE_TYPE_1"/>
    <property type="match status" value="1"/>
</dbReference>
<dbReference type="GO" id="GO:0016740">
    <property type="term" value="F:transferase activity"/>
    <property type="evidence" value="ECO:0007669"/>
    <property type="project" value="UniProtKB-KW"/>
</dbReference>
<dbReference type="GO" id="GO:0006598">
    <property type="term" value="P:polyamine catabolic process"/>
    <property type="evidence" value="ECO:0007669"/>
    <property type="project" value="TreeGrafter"/>
</dbReference>
<gene>
    <name evidence="1" type="ORF">Lp19_1002</name>
</gene>